<gene>
    <name evidence="2" type="ORF">ACFQ16_08075</name>
</gene>
<proteinExistence type="predicted"/>
<keyword evidence="1" id="KW-0472">Membrane</keyword>
<keyword evidence="1" id="KW-0812">Transmembrane</keyword>
<keyword evidence="1" id="KW-1133">Transmembrane helix</keyword>
<keyword evidence="3" id="KW-1185">Reference proteome</keyword>
<evidence type="ECO:0000256" key="1">
    <source>
        <dbReference type="SAM" id="Phobius"/>
    </source>
</evidence>
<feature type="transmembrane region" description="Helical" evidence="1">
    <location>
        <begin position="67"/>
        <end position="86"/>
    </location>
</feature>
<accession>A0ABW3FN38</accession>
<name>A0ABW3FN38_9PSEU</name>
<sequence length="113" mass="11847">MSDPVRTAESAPPRVDRLEANPVGLVDHDRLVPDPLLGGVGMGAVPWLLVANLGTAPGKAATPLFHLIPWLVAGLLAAGPVGALLLRRVRPGTYRVLGRIVLEDPRERGAAPT</sequence>
<reference evidence="3" key="1">
    <citation type="journal article" date="2019" name="Int. J. Syst. Evol. Microbiol.">
        <title>The Global Catalogue of Microorganisms (GCM) 10K type strain sequencing project: providing services to taxonomists for standard genome sequencing and annotation.</title>
        <authorList>
            <consortium name="The Broad Institute Genomics Platform"/>
            <consortium name="The Broad Institute Genome Sequencing Center for Infectious Disease"/>
            <person name="Wu L."/>
            <person name="Ma J."/>
        </authorList>
    </citation>
    <scope>NUCLEOTIDE SEQUENCE [LARGE SCALE GENOMIC DNA]</scope>
    <source>
        <strain evidence="3">CCUG 56401</strain>
    </source>
</reference>
<organism evidence="2 3">
    <name type="scientific">Saccharopolyspora rosea</name>
    <dbReference type="NCBI Taxonomy" id="524884"/>
    <lineage>
        <taxon>Bacteria</taxon>
        <taxon>Bacillati</taxon>
        <taxon>Actinomycetota</taxon>
        <taxon>Actinomycetes</taxon>
        <taxon>Pseudonocardiales</taxon>
        <taxon>Pseudonocardiaceae</taxon>
        <taxon>Saccharopolyspora</taxon>
    </lineage>
</organism>
<comment type="caution">
    <text evidence="2">The sequence shown here is derived from an EMBL/GenBank/DDBJ whole genome shotgun (WGS) entry which is preliminary data.</text>
</comment>
<dbReference type="Proteomes" id="UP001597018">
    <property type="component" value="Unassembled WGS sequence"/>
</dbReference>
<evidence type="ECO:0000313" key="3">
    <source>
        <dbReference type="Proteomes" id="UP001597018"/>
    </source>
</evidence>
<evidence type="ECO:0000313" key="2">
    <source>
        <dbReference type="EMBL" id="MFD0919697.1"/>
    </source>
</evidence>
<dbReference type="RefSeq" id="WP_263252415.1">
    <property type="nucleotide sequence ID" value="NZ_BAABLT010000001.1"/>
</dbReference>
<protein>
    <submittedName>
        <fullName evidence="2">Uncharacterized protein</fullName>
    </submittedName>
</protein>
<dbReference type="EMBL" id="JBHTIW010000003">
    <property type="protein sequence ID" value="MFD0919697.1"/>
    <property type="molecule type" value="Genomic_DNA"/>
</dbReference>